<dbReference type="Proteomes" id="UP000232688">
    <property type="component" value="Unassembled WGS sequence"/>
</dbReference>
<organism evidence="1 2">
    <name type="scientific">Rhizophagus irregularis</name>
    <dbReference type="NCBI Taxonomy" id="588596"/>
    <lineage>
        <taxon>Eukaryota</taxon>
        <taxon>Fungi</taxon>
        <taxon>Fungi incertae sedis</taxon>
        <taxon>Mucoromycota</taxon>
        <taxon>Glomeromycotina</taxon>
        <taxon>Glomeromycetes</taxon>
        <taxon>Glomerales</taxon>
        <taxon>Glomeraceae</taxon>
        <taxon>Rhizophagus</taxon>
    </lineage>
</organism>
<name>A0A2I1E7P7_9GLOM</name>
<dbReference type="EMBL" id="LLXH01000030">
    <property type="protein sequence ID" value="PKC75138.1"/>
    <property type="molecule type" value="Genomic_DNA"/>
</dbReference>
<sequence length="367" mass="43270">MSCSKVFSGNFPELIYNITKYFQNDISTLHSCILVNREWCRSVIPLLWENPFSTRTKNYNFIKFYLQNLDDDLKKKLNIYNIDKLLPSNTLFNYIYVLRILKPINRNESGLRKLIQTLLFKILIGNEVNLHTLDIVIFSISNYKSYYYDIFEIILQNPNFIINNVRNLNLSIGVSSSRYSNRNNSDKYMLIKDLLLQIINLRSNLKTITFRTESFPLYKSLLLSKDYNCSNTLNTIIFFRVNLNSITNLDKVFEQLNVLKSVHIIYCCSLKSSFIQQIINLTKPFLLKTLFIEKSEILQINSLELLLQKSGVYLESFEYLKFDINQQLIELIERYCGNIKNLYLYTSRYHIISSSKTSLHDGTIRRV</sequence>
<evidence type="ECO:0000313" key="2">
    <source>
        <dbReference type="Proteomes" id="UP000232688"/>
    </source>
</evidence>
<evidence type="ECO:0000313" key="1">
    <source>
        <dbReference type="EMBL" id="PKC75138.1"/>
    </source>
</evidence>
<gene>
    <name evidence="1" type="ORF">RhiirA1_449121</name>
</gene>
<proteinExistence type="predicted"/>
<comment type="caution">
    <text evidence="1">The sequence shown here is derived from an EMBL/GenBank/DDBJ whole genome shotgun (WGS) entry which is preliminary data.</text>
</comment>
<protein>
    <submittedName>
        <fullName evidence="1">Uncharacterized protein</fullName>
    </submittedName>
</protein>
<reference evidence="1 2" key="2">
    <citation type="submission" date="2017-10" db="EMBL/GenBank/DDBJ databases">
        <title>Genome analyses suggest a sexual origin of heterokaryosis in a supposedly ancient asexual fungus.</title>
        <authorList>
            <person name="Corradi N."/>
            <person name="Sedzielewska K."/>
            <person name="Noel J."/>
            <person name="Charron P."/>
            <person name="Farinelli L."/>
            <person name="Marton T."/>
            <person name="Kruger M."/>
            <person name="Pelin A."/>
            <person name="Brachmann A."/>
            <person name="Corradi N."/>
        </authorList>
    </citation>
    <scope>NUCLEOTIDE SEQUENCE [LARGE SCALE GENOMIC DNA]</scope>
    <source>
        <strain evidence="1 2">A1</strain>
    </source>
</reference>
<dbReference type="OrthoDB" id="2367385at2759"/>
<accession>A0A2I1E7P7</accession>
<reference evidence="1 2" key="1">
    <citation type="submission" date="2017-10" db="EMBL/GenBank/DDBJ databases">
        <title>Extensive intraspecific genome diversity in a model arbuscular mycorrhizal fungus.</title>
        <authorList>
            <person name="Chen E.C.H."/>
            <person name="Morin E."/>
            <person name="Baudet D."/>
            <person name="Noel J."/>
            <person name="Ndikumana S."/>
            <person name="Charron P."/>
            <person name="St-Onge C."/>
            <person name="Giorgi J."/>
            <person name="Grigoriev I.V."/>
            <person name="Roux C."/>
            <person name="Martin F.M."/>
            <person name="Corradi N."/>
        </authorList>
    </citation>
    <scope>NUCLEOTIDE SEQUENCE [LARGE SCALE GENOMIC DNA]</scope>
    <source>
        <strain evidence="1 2">A1</strain>
    </source>
</reference>
<dbReference type="AlphaFoldDB" id="A0A2I1E7P7"/>
<dbReference type="VEuPathDB" id="FungiDB:RhiirA1_449121"/>